<sequence>MLTYLLAMLASCANAVASVAQRMANRDLPREDNLRPRLILRLLRRPVWFAGILALTVGFLLQAGALAVGQLSVVEPILVCELPLTLMLASRVFRTGLHLREWASTLGMTAGLAALLYFLAPTPGSSQSVTWDTWLLGAGVNVVVVAAVVEWGRRGENAYTGVHGGGRRAAAFGVAAGAQFGLTAALMKGAMSRSAQGFVSIFTGWQLYAMVVSGLIGLFLLQSALNAGRLLAAQPGLTLSDPLVSVLWGVLAFHEHVHGGASLILALAGAVLIVVSVMVLARSPLLVPDHPALQPAGSPD</sequence>
<proteinExistence type="predicted"/>
<feature type="transmembrane region" description="Helical" evidence="1">
    <location>
        <begin position="131"/>
        <end position="149"/>
    </location>
</feature>
<keyword evidence="1" id="KW-0472">Membrane</keyword>
<protein>
    <submittedName>
        <fullName evidence="3">DMT family transporter</fullName>
    </submittedName>
</protein>
<dbReference type="NCBIfam" id="NF038012">
    <property type="entry name" value="DMT_1"/>
    <property type="match status" value="1"/>
</dbReference>
<dbReference type="PANTHER" id="PTHR40761:SF1">
    <property type="entry name" value="CONSERVED INTEGRAL MEMBRANE ALANINE VALINE AND LEUCINE RICH PROTEIN-RELATED"/>
    <property type="match status" value="1"/>
</dbReference>
<gene>
    <name evidence="3" type="ORF">NGB36_31710</name>
</gene>
<evidence type="ECO:0000313" key="4">
    <source>
        <dbReference type="Proteomes" id="UP001057702"/>
    </source>
</evidence>
<feature type="transmembrane region" description="Helical" evidence="1">
    <location>
        <begin position="102"/>
        <end position="119"/>
    </location>
</feature>
<dbReference type="PANTHER" id="PTHR40761">
    <property type="entry name" value="CONSERVED INTEGRAL MEMBRANE ALANINE VALINE AND LEUCINE RICH PROTEIN-RELATED"/>
    <property type="match status" value="1"/>
</dbReference>
<comment type="caution">
    <text evidence="3">The sequence shown here is derived from an EMBL/GenBank/DDBJ whole genome shotgun (WGS) entry which is preliminary data.</text>
</comment>
<organism evidence="3 4">
    <name type="scientific">Streptomyces humicola</name>
    <dbReference type="NCBI Taxonomy" id="2953240"/>
    <lineage>
        <taxon>Bacteria</taxon>
        <taxon>Bacillati</taxon>
        <taxon>Actinomycetota</taxon>
        <taxon>Actinomycetes</taxon>
        <taxon>Kitasatosporales</taxon>
        <taxon>Streptomycetaceae</taxon>
        <taxon>Streptomyces</taxon>
    </lineage>
</organism>
<keyword evidence="1" id="KW-0812">Transmembrane</keyword>
<feature type="transmembrane region" description="Helical" evidence="1">
    <location>
        <begin position="46"/>
        <end position="66"/>
    </location>
</feature>
<accession>A0ABT1Q534</accession>
<feature type="chain" id="PRO_5047135947" evidence="2">
    <location>
        <begin position="18"/>
        <end position="300"/>
    </location>
</feature>
<evidence type="ECO:0000313" key="3">
    <source>
        <dbReference type="EMBL" id="MCQ4085005.1"/>
    </source>
</evidence>
<feature type="transmembrane region" description="Helical" evidence="1">
    <location>
        <begin position="233"/>
        <end position="253"/>
    </location>
</feature>
<feature type="transmembrane region" description="Helical" evidence="1">
    <location>
        <begin position="199"/>
        <end position="221"/>
    </location>
</feature>
<keyword evidence="4" id="KW-1185">Reference proteome</keyword>
<reference evidence="3" key="1">
    <citation type="submission" date="2022-06" db="EMBL/GenBank/DDBJ databases">
        <title>Draft genome sequence of Streptomyces sp. RB6PN25 isolated from peat swamp forest in Thailand.</title>
        <authorList>
            <person name="Duangmal K."/>
            <person name="Klaysubun C."/>
        </authorList>
    </citation>
    <scope>NUCLEOTIDE SEQUENCE</scope>
    <source>
        <strain evidence="3">RB6PN25</strain>
    </source>
</reference>
<feature type="transmembrane region" description="Helical" evidence="1">
    <location>
        <begin position="260"/>
        <end position="281"/>
    </location>
</feature>
<keyword evidence="2" id="KW-0732">Signal</keyword>
<dbReference type="Proteomes" id="UP001057702">
    <property type="component" value="Unassembled WGS sequence"/>
</dbReference>
<evidence type="ECO:0000256" key="2">
    <source>
        <dbReference type="SAM" id="SignalP"/>
    </source>
</evidence>
<feature type="signal peptide" evidence="2">
    <location>
        <begin position="1"/>
        <end position="17"/>
    </location>
</feature>
<feature type="transmembrane region" description="Helical" evidence="1">
    <location>
        <begin position="73"/>
        <end position="90"/>
    </location>
</feature>
<keyword evidence="1" id="KW-1133">Transmembrane helix</keyword>
<evidence type="ECO:0000256" key="1">
    <source>
        <dbReference type="SAM" id="Phobius"/>
    </source>
</evidence>
<name>A0ABT1Q534_9ACTN</name>
<dbReference type="EMBL" id="JANFNG010000048">
    <property type="protein sequence ID" value="MCQ4085005.1"/>
    <property type="molecule type" value="Genomic_DNA"/>
</dbReference>
<dbReference type="RefSeq" id="WP_255924095.1">
    <property type="nucleotide sequence ID" value="NZ_JANFNG010000048.1"/>
</dbReference>